<dbReference type="InterPro" id="IPR026992">
    <property type="entry name" value="DIOX_N"/>
</dbReference>
<dbReference type="PANTHER" id="PTHR47990">
    <property type="entry name" value="2-OXOGLUTARATE (2OG) AND FE(II)-DEPENDENT OXYGENASE SUPERFAMILY PROTEIN-RELATED"/>
    <property type="match status" value="1"/>
</dbReference>
<keyword evidence="6" id="KW-0223">Dioxygenase</keyword>
<dbReference type="GO" id="GO:0051213">
    <property type="term" value="F:dioxygenase activity"/>
    <property type="evidence" value="ECO:0007669"/>
    <property type="project" value="UniProtKB-KW"/>
</dbReference>
<comment type="similarity">
    <text evidence="3">Belongs to the iron/ascorbate-dependent oxidoreductase family.</text>
</comment>
<evidence type="ECO:0000256" key="2">
    <source>
        <dbReference type="ARBA" id="ARBA00023004"/>
    </source>
</evidence>
<evidence type="ECO:0000313" key="5">
    <source>
        <dbReference type="Proteomes" id="UP001652623"/>
    </source>
</evidence>
<dbReference type="Proteomes" id="UP001652623">
    <property type="component" value="Chromosome 2"/>
</dbReference>
<evidence type="ECO:0000259" key="4">
    <source>
        <dbReference type="PROSITE" id="PS51471"/>
    </source>
</evidence>
<evidence type="ECO:0000256" key="1">
    <source>
        <dbReference type="ARBA" id="ARBA00022723"/>
    </source>
</evidence>
<dbReference type="GeneID" id="107417448"/>
<reference evidence="5" key="1">
    <citation type="submission" date="2025-05" db="UniProtKB">
        <authorList>
            <consortium name="RefSeq"/>
        </authorList>
    </citation>
    <scope>NUCLEOTIDE SEQUENCE [LARGE SCALE GENOMIC DNA]</scope>
</reference>
<keyword evidence="2 3" id="KW-0408">Iron</keyword>
<keyword evidence="5" id="KW-1185">Reference proteome</keyword>
<gene>
    <name evidence="6" type="primary">LOC107417448</name>
</gene>
<dbReference type="Pfam" id="PF03171">
    <property type="entry name" value="2OG-FeII_Oxy"/>
    <property type="match status" value="1"/>
</dbReference>
<dbReference type="InterPro" id="IPR044861">
    <property type="entry name" value="IPNS-like_FE2OG_OXY"/>
</dbReference>
<sequence>MGSQTHQPPQIPVIDLSLEDLKPGSASWLPTCNQIRHALEEYGCFVAKYDQLSPQLSTKLFSQSKDLFELPVETKKQNTSDEPYRGYIGPTKYMPLYESTAIEKATVLEEVHKFMNLMWPDGKDQFCEVVDSYAKLLGALNELTVEMLFESYGLRKHFPSLAASNSHLLRFLKYKQPQDTETTTIRFAAHTDINFATIVHQNDIGGLEVQAKDGTWISVEPQPSHFLIFAGQGMQVWSNDRIKACYHRVKVSAGNGERYSMGLFTFNNGVIQVPEELVDDKHPLLYKPFDSRGYIRFYISSDEAVKLNNPIKAFCGA</sequence>
<name>A0A6P3ZQ23_ZIZJJ</name>
<dbReference type="Gene3D" id="2.60.120.330">
    <property type="entry name" value="B-lactam Antibiotic, Isopenicillin N Synthase, Chain"/>
    <property type="match status" value="1"/>
</dbReference>
<dbReference type="InterPro" id="IPR005123">
    <property type="entry name" value="Oxoglu/Fe-dep_dioxygenase_dom"/>
</dbReference>
<keyword evidence="1 3" id="KW-0479">Metal-binding</keyword>
<dbReference type="Pfam" id="PF14226">
    <property type="entry name" value="DIOX_N"/>
    <property type="match status" value="1"/>
</dbReference>
<organism evidence="5 6">
    <name type="scientific">Ziziphus jujuba</name>
    <name type="common">Chinese jujube</name>
    <name type="synonym">Ziziphus sativa</name>
    <dbReference type="NCBI Taxonomy" id="326968"/>
    <lineage>
        <taxon>Eukaryota</taxon>
        <taxon>Viridiplantae</taxon>
        <taxon>Streptophyta</taxon>
        <taxon>Embryophyta</taxon>
        <taxon>Tracheophyta</taxon>
        <taxon>Spermatophyta</taxon>
        <taxon>Magnoliopsida</taxon>
        <taxon>eudicotyledons</taxon>
        <taxon>Gunneridae</taxon>
        <taxon>Pentapetalae</taxon>
        <taxon>rosids</taxon>
        <taxon>fabids</taxon>
        <taxon>Rosales</taxon>
        <taxon>Rhamnaceae</taxon>
        <taxon>Paliureae</taxon>
        <taxon>Ziziphus</taxon>
    </lineage>
</organism>
<dbReference type="InterPro" id="IPR027443">
    <property type="entry name" value="IPNS-like_sf"/>
</dbReference>
<dbReference type="InterPro" id="IPR050231">
    <property type="entry name" value="Iron_ascorbate_oxido_reductase"/>
</dbReference>
<keyword evidence="3" id="KW-0560">Oxidoreductase</keyword>
<dbReference type="SUPFAM" id="SSF51197">
    <property type="entry name" value="Clavaminate synthase-like"/>
    <property type="match status" value="1"/>
</dbReference>
<dbReference type="RefSeq" id="XP_015881550.2">
    <property type="nucleotide sequence ID" value="XM_016026064.4"/>
</dbReference>
<evidence type="ECO:0000256" key="3">
    <source>
        <dbReference type="RuleBase" id="RU003682"/>
    </source>
</evidence>
<dbReference type="PROSITE" id="PS51471">
    <property type="entry name" value="FE2OG_OXY"/>
    <property type="match status" value="1"/>
</dbReference>
<evidence type="ECO:0000313" key="6">
    <source>
        <dbReference type="RefSeq" id="XP_015881550.2"/>
    </source>
</evidence>
<proteinExistence type="inferred from homology"/>
<feature type="domain" description="Fe2OG dioxygenase" evidence="4">
    <location>
        <begin position="165"/>
        <end position="269"/>
    </location>
</feature>
<accession>A0A6P3ZQ23</accession>
<reference evidence="6" key="2">
    <citation type="submission" date="2025-08" db="UniProtKB">
        <authorList>
            <consortium name="RefSeq"/>
        </authorList>
    </citation>
    <scope>IDENTIFICATION</scope>
    <source>
        <tissue evidence="6">Seedling</tissue>
    </source>
</reference>
<protein>
    <submittedName>
        <fullName evidence="6">Probable inactive 2-oxoglutarate-dependent dioxygenase AOP2</fullName>
    </submittedName>
</protein>